<dbReference type="InterPro" id="IPR004919">
    <property type="entry name" value="GmrSD_N"/>
</dbReference>
<dbReference type="Proteomes" id="UP000824969">
    <property type="component" value="Chromosome"/>
</dbReference>
<dbReference type="GeneID" id="66130770"/>
<dbReference type="PANTHER" id="PTHR37292:SF2">
    <property type="entry name" value="DUF262 DOMAIN-CONTAINING PROTEIN"/>
    <property type="match status" value="1"/>
</dbReference>
<reference evidence="2 3" key="1">
    <citation type="submission" date="2019-06" db="EMBL/GenBank/DDBJ databases">
        <title>Complete genome sequence of Methanoculleus chikugoensis strain MG62.</title>
        <authorList>
            <person name="Asakawa S."/>
            <person name="Dianou D."/>
        </authorList>
    </citation>
    <scope>NUCLEOTIDE SEQUENCE [LARGE SCALE GENOMIC DNA]</scope>
    <source>
        <strain evidence="2 3">MG62</strain>
    </source>
</reference>
<dbReference type="EMBL" id="AP019781">
    <property type="protein sequence ID" value="BBL68065.1"/>
    <property type="molecule type" value="Genomic_DNA"/>
</dbReference>
<dbReference type="Pfam" id="PF03235">
    <property type="entry name" value="GmrSD_N"/>
    <property type="match status" value="1"/>
</dbReference>
<gene>
    <name evidence="2" type="ORF">MchiMG62_12460</name>
</gene>
<accession>A0ABM7H5B3</accession>
<sequence>MTIQKYAVNQYSVQALLTWVQTGAIAIPEIQRPFVWSATQVRDLIDSLYTGYPVGYLIAWKNPHVRLKDGSISEGKRILIDGQQRVTALMSALLGMSVINKDYRKVNITIAFNPIEQRFEVTNPAIRKDKQWLPNITDVLSPDVKMLRLVKEYCEQNEGTDQDEIYESIELLRGIVNNHIGLIELDSDLDIEAVTEIFIRINSKGTVLSQADFVMSKIAANDVYGGNLLRKCIDYFCHLAIAPEFYEQIKESDTEFANTDYFSKMSWLRKENDDLYDPSYTDMLRVAFMSEFQRAKLGDLVALLSGRNFETREYEETIAEQSFRTLEKGIMRFMNETDFKRFLMIIRSAGFIETSMIRSRNALNVAYTLYLTMRNQNECANDIESCVRRWFVMSLLTGHYSGSAESTMNFDIKQINECGAKAYLRDLEEAELSDAFWDAGLPQAMNTSVATSPYFYAYLAAQVHANDKGFLSKDITVHDLITHRGDIHHLFPRSYLKKHDLTKGKYNQIANYVMMQSEINIAVGDQAPKDYFTQILEQCVAGQAAYGGITSLNEMKANFAAHCIPEGIETMDVSDYEDFLYMRRRLIADKIRHYYQNI</sequence>
<organism evidence="2 3">
    <name type="scientific">Methanoculleus chikugoensis</name>
    <dbReference type="NCBI Taxonomy" id="118126"/>
    <lineage>
        <taxon>Archaea</taxon>
        <taxon>Methanobacteriati</taxon>
        <taxon>Methanobacteriota</taxon>
        <taxon>Stenosarchaea group</taxon>
        <taxon>Methanomicrobia</taxon>
        <taxon>Methanomicrobiales</taxon>
        <taxon>Methanomicrobiaceae</taxon>
        <taxon>Methanoculleus</taxon>
    </lineage>
</organism>
<keyword evidence="3" id="KW-1185">Reference proteome</keyword>
<evidence type="ECO:0000313" key="3">
    <source>
        <dbReference type="Proteomes" id="UP000824969"/>
    </source>
</evidence>
<protein>
    <recommendedName>
        <fullName evidence="1">GmrSD restriction endonucleases N-terminal domain-containing protein</fullName>
    </recommendedName>
</protein>
<dbReference type="PANTHER" id="PTHR37292">
    <property type="entry name" value="VNG6097C"/>
    <property type="match status" value="1"/>
</dbReference>
<evidence type="ECO:0000259" key="1">
    <source>
        <dbReference type="Pfam" id="PF03235"/>
    </source>
</evidence>
<name>A0ABM7H5B3_9EURY</name>
<feature type="domain" description="GmrSD restriction endonucleases N-terminal" evidence="1">
    <location>
        <begin position="22"/>
        <end position="218"/>
    </location>
</feature>
<evidence type="ECO:0000313" key="2">
    <source>
        <dbReference type="EMBL" id="BBL68065.1"/>
    </source>
</evidence>
<proteinExistence type="predicted"/>
<dbReference type="RefSeq" id="WP_221058473.1">
    <property type="nucleotide sequence ID" value="NZ_AP019781.1"/>
</dbReference>